<dbReference type="PANTHER" id="PTHR33988:SF2">
    <property type="entry name" value="ENDORIBONUCLEASE MAZF"/>
    <property type="match status" value="1"/>
</dbReference>
<proteinExistence type="inferred from homology"/>
<dbReference type="InterPro" id="IPR003477">
    <property type="entry name" value="PemK-like"/>
</dbReference>
<dbReference type="RefSeq" id="WP_085998311.1">
    <property type="nucleotide sequence ID" value="NZ_QJKF01000008.1"/>
</dbReference>
<organism evidence="3 4">
    <name type="scientific">Nocardia tenerifensis</name>
    <dbReference type="NCBI Taxonomy" id="228006"/>
    <lineage>
        <taxon>Bacteria</taxon>
        <taxon>Bacillati</taxon>
        <taxon>Actinomycetota</taxon>
        <taxon>Actinomycetes</taxon>
        <taxon>Mycobacteriales</taxon>
        <taxon>Nocardiaceae</taxon>
        <taxon>Nocardia</taxon>
    </lineage>
</organism>
<dbReference type="Proteomes" id="UP000247569">
    <property type="component" value="Unassembled WGS sequence"/>
</dbReference>
<name>A0A318K1A7_9NOCA</name>
<dbReference type="EMBL" id="QJKF01000008">
    <property type="protein sequence ID" value="PXX61455.1"/>
    <property type="molecule type" value="Genomic_DNA"/>
</dbReference>
<evidence type="ECO:0000256" key="2">
    <source>
        <dbReference type="ARBA" id="ARBA00022649"/>
    </source>
</evidence>
<protein>
    <submittedName>
        <fullName evidence="3">mRNA interferase MazF</fullName>
    </submittedName>
</protein>
<comment type="caution">
    <text evidence="3">The sequence shown here is derived from an EMBL/GenBank/DDBJ whole genome shotgun (WGS) entry which is preliminary data.</text>
</comment>
<evidence type="ECO:0000313" key="3">
    <source>
        <dbReference type="EMBL" id="PXX61455.1"/>
    </source>
</evidence>
<keyword evidence="2" id="KW-1277">Toxin-antitoxin system</keyword>
<dbReference type="GO" id="GO:0003677">
    <property type="term" value="F:DNA binding"/>
    <property type="evidence" value="ECO:0007669"/>
    <property type="project" value="InterPro"/>
</dbReference>
<dbReference type="AlphaFoldDB" id="A0A318K1A7"/>
<dbReference type="Gene3D" id="2.30.30.110">
    <property type="match status" value="1"/>
</dbReference>
<dbReference type="Pfam" id="PF02452">
    <property type="entry name" value="PemK_toxin"/>
    <property type="match status" value="1"/>
</dbReference>
<reference evidence="3 4" key="1">
    <citation type="submission" date="2018-05" db="EMBL/GenBank/DDBJ databases">
        <title>Genomic Encyclopedia of Type Strains, Phase IV (KMG-IV): sequencing the most valuable type-strain genomes for metagenomic binning, comparative biology and taxonomic classification.</title>
        <authorList>
            <person name="Goeker M."/>
        </authorList>
    </citation>
    <scope>NUCLEOTIDE SEQUENCE [LARGE SCALE GENOMIC DNA]</scope>
    <source>
        <strain evidence="3 4">DSM 44704</strain>
    </source>
</reference>
<dbReference type="GO" id="GO:0006402">
    <property type="term" value="P:mRNA catabolic process"/>
    <property type="evidence" value="ECO:0007669"/>
    <property type="project" value="TreeGrafter"/>
</dbReference>
<sequence>MIRGLVHRVDLGEAERGHEQRGHRYGVILSRTNWNLVTIVPTSTSAASAPSRVEVEIDGVATRLLVEQIRSIDIDYLEGEPIGYLSREEMTRLDAAITRYIGLD</sequence>
<dbReference type="SUPFAM" id="SSF50118">
    <property type="entry name" value="Cell growth inhibitor/plasmid maintenance toxic component"/>
    <property type="match status" value="1"/>
</dbReference>
<keyword evidence="4" id="KW-1185">Reference proteome</keyword>
<dbReference type="GO" id="GO:0016075">
    <property type="term" value="P:rRNA catabolic process"/>
    <property type="evidence" value="ECO:0007669"/>
    <property type="project" value="TreeGrafter"/>
</dbReference>
<dbReference type="PANTHER" id="PTHR33988">
    <property type="entry name" value="ENDORIBONUCLEASE MAZF-RELATED"/>
    <property type="match status" value="1"/>
</dbReference>
<dbReference type="InterPro" id="IPR011067">
    <property type="entry name" value="Plasmid_toxin/cell-grow_inhib"/>
</dbReference>
<accession>A0A318K1A7</accession>
<evidence type="ECO:0000313" key="4">
    <source>
        <dbReference type="Proteomes" id="UP000247569"/>
    </source>
</evidence>
<dbReference type="GO" id="GO:0004521">
    <property type="term" value="F:RNA endonuclease activity"/>
    <property type="evidence" value="ECO:0007669"/>
    <property type="project" value="TreeGrafter"/>
</dbReference>
<gene>
    <name evidence="3" type="ORF">DFR70_10813</name>
</gene>
<evidence type="ECO:0000256" key="1">
    <source>
        <dbReference type="ARBA" id="ARBA00007521"/>
    </source>
</evidence>
<comment type="similarity">
    <text evidence="1">Belongs to the PemK/MazF family.</text>
</comment>